<evidence type="ECO:0000256" key="1">
    <source>
        <dbReference type="SAM" id="Phobius"/>
    </source>
</evidence>
<proteinExistence type="predicted"/>
<name>G0U544_TRYVY</name>
<dbReference type="EMBL" id="HE573026">
    <property type="protein sequence ID" value="CCC50992.1"/>
    <property type="molecule type" value="Genomic_DNA"/>
</dbReference>
<reference evidence="2" key="1">
    <citation type="journal article" date="2012" name="Proc. Natl. Acad. Sci. U.S.A.">
        <title>Antigenic diversity is generated by distinct evolutionary mechanisms in African trypanosome species.</title>
        <authorList>
            <person name="Jackson A.P."/>
            <person name="Berry A."/>
            <person name="Aslett M."/>
            <person name="Allison H.C."/>
            <person name="Burton P."/>
            <person name="Vavrova-Anderson J."/>
            <person name="Brown R."/>
            <person name="Browne H."/>
            <person name="Corton N."/>
            <person name="Hauser H."/>
            <person name="Gamble J."/>
            <person name="Gilderthorp R."/>
            <person name="Marcello L."/>
            <person name="McQuillan J."/>
            <person name="Otto T.D."/>
            <person name="Quail M.A."/>
            <person name="Sanders M.J."/>
            <person name="van Tonder A."/>
            <person name="Ginger M.L."/>
            <person name="Field M.C."/>
            <person name="Barry J.D."/>
            <person name="Hertz-Fowler C."/>
            <person name="Berriman M."/>
        </authorList>
    </citation>
    <scope>NUCLEOTIDE SEQUENCE</scope>
    <source>
        <strain evidence="2">Y486</strain>
    </source>
</reference>
<gene>
    <name evidence="2" type="ORF">TVY486_1000460</name>
</gene>
<keyword evidence="1" id="KW-0812">Transmembrane</keyword>
<accession>G0U544</accession>
<sequence>MQGSWSILKKNCLNFFSGVTIFAQQTQEAYNIWLRIYNRQLQYAPADFVEQSETFSPDYHKRFHSQSKNMWVDKELSTEVSQKEVAMLMRYKLDMWRMAHSGCALLALGGYAIPLGVFWLANDTWVPSSFNLTPEELKAWRHAQDLYRYRSAPSYLTDTKWHFDFHAYPWNETQERAWDDLFEKNDVRRDPKVVRPAAEMYDGFIKFELIRRKSLRHLCRSMNIPTFPMLARLCNGTRVRDYWNLAWCEDYMVITQKLHERMTDEELYDYAWRRYLAPYDKNLNREQLLQRVEDYFEFLGPDFVEQGKAPNLVILTNYVLGYYNDPAYLEEDISELDKNDYDHLASWGKDAFLRRLEFENGPLRDQVEAHTQRLLAQRAAAEKATATGTVTGDGSFAPRLA</sequence>
<evidence type="ECO:0000313" key="2">
    <source>
        <dbReference type="EMBL" id="CCC50992.1"/>
    </source>
</evidence>
<organism evidence="2">
    <name type="scientific">Trypanosoma vivax (strain Y486)</name>
    <dbReference type="NCBI Taxonomy" id="1055687"/>
    <lineage>
        <taxon>Eukaryota</taxon>
        <taxon>Discoba</taxon>
        <taxon>Euglenozoa</taxon>
        <taxon>Kinetoplastea</taxon>
        <taxon>Metakinetoplastina</taxon>
        <taxon>Trypanosomatida</taxon>
        <taxon>Trypanosomatidae</taxon>
        <taxon>Trypanosoma</taxon>
        <taxon>Duttonella</taxon>
    </lineage>
</organism>
<keyword evidence="1" id="KW-1133">Transmembrane helix</keyword>
<keyword evidence="1" id="KW-0472">Membrane</keyword>
<feature type="transmembrane region" description="Helical" evidence="1">
    <location>
        <begin position="98"/>
        <end position="121"/>
    </location>
</feature>
<dbReference type="AlphaFoldDB" id="G0U544"/>
<protein>
    <recommendedName>
        <fullName evidence="3">Letm1 RBD domain-containing protein</fullName>
    </recommendedName>
</protein>
<dbReference type="VEuPathDB" id="TriTrypDB:TvY486_1000460"/>
<evidence type="ECO:0008006" key="3">
    <source>
        <dbReference type="Google" id="ProtNLM"/>
    </source>
</evidence>